<dbReference type="Proteomes" id="UP000427373">
    <property type="component" value="Chromosome"/>
</dbReference>
<keyword evidence="1" id="KW-0472">Membrane</keyword>
<proteinExistence type="predicted"/>
<reference evidence="2 5" key="2">
    <citation type="submission" date="2020-08" db="EMBL/GenBank/DDBJ databases">
        <title>Genomic Encyclopedia of Type Strains, Phase IV (KMG-IV): sequencing the most valuable type-strain genomes for metagenomic binning, comparative biology and taxonomic classification.</title>
        <authorList>
            <person name="Goeker M."/>
        </authorList>
    </citation>
    <scope>NUCLEOTIDE SEQUENCE [LARGE SCALE GENOMIC DNA]</scope>
    <source>
        <strain evidence="2 5">DSM 12421</strain>
    </source>
</reference>
<reference evidence="3 4" key="1">
    <citation type="submission" date="2019-10" db="EMBL/GenBank/DDBJ databases">
        <title>Genome Sequences from Six Type Strain Members of the Archaeal Family Sulfolobaceae: Acidianus ambivalens, Acidianus infernus, Metallosphaera prunae, Stygiolobus azoricus, Sulfolobus metallicus, and Sulfurisphaera ohwakuensis.</title>
        <authorList>
            <person name="Counts J.A."/>
            <person name="Kelly R.M."/>
        </authorList>
    </citation>
    <scope>NUCLEOTIDE SEQUENCE [LARGE SCALE GENOMIC DNA]</scope>
    <source>
        <strain evidence="3 4">TA-1</strain>
    </source>
</reference>
<feature type="transmembrane region" description="Helical" evidence="1">
    <location>
        <begin position="6"/>
        <end position="24"/>
    </location>
</feature>
<evidence type="ECO:0000313" key="3">
    <source>
        <dbReference type="EMBL" id="QGR16495.1"/>
    </source>
</evidence>
<feature type="transmembrane region" description="Helical" evidence="1">
    <location>
        <begin position="164"/>
        <end position="185"/>
    </location>
</feature>
<feature type="transmembrane region" description="Helical" evidence="1">
    <location>
        <begin position="205"/>
        <end position="223"/>
    </location>
</feature>
<dbReference type="Proteomes" id="UP000582213">
    <property type="component" value="Unassembled WGS sequence"/>
</dbReference>
<organism evidence="3 4">
    <name type="scientific">Sulfurisphaera ohwakuensis</name>
    <dbReference type="NCBI Taxonomy" id="69656"/>
    <lineage>
        <taxon>Archaea</taxon>
        <taxon>Thermoproteota</taxon>
        <taxon>Thermoprotei</taxon>
        <taxon>Sulfolobales</taxon>
        <taxon>Sulfolobaceae</taxon>
        <taxon>Sulfurisphaera</taxon>
    </lineage>
</organism>
<name>A0A650CFQ8_SULOH</name>
<accession>A0A650CFQ8</accession>
<gene>
    <name evidence="3" type="ORF">D1869_04230</name>
    <name evidence="2" type="ORF">HNQ62_003058</name>
</gene>
<keyword evidence="1" id="KW-0812">Transmembrane</keyword>
<feature type="transmembrane region" description="Helical" evidence="1">
    <location>
        <begin position="36"/>
        <end position="65"/>
    </location>
</feature>
<sequence>MEYLLIITYFISLVVSAFGDYILTSIMKIDIDKYDFVYNLLYILTSVTNSNIFYFGPLFFYYIIYVNPIGLKDLDNWMAYLRNTLGLPILTIVFLVLANFVAFSISYLVIFLPRNLFQSVRNEYGDDENYVVKSLLPFIILITINFGIFLISELIYSGITIDKFAFMLLLGRILLFMIIMVGITYSASLIMRTFGFEEMDIIKSLLLFLILINIVYLILPITILYKIVAIPLSLSSILLAYVISPLLLRKNLGKAYLSYIIILIVSIISNLLLITIVGGILE</sequence>
<dbReference type="AlphaFoldDB" id="A0A650CFQ8"/>
<protein>
    <submittedName>
        <fullName evidence="3">Uncharacterized protein</fullName>
    </submittedName>
</protein>
<evidence type="ECO:0000313" key="5">
    <source>
        <dbReference type="Proteomes" id="UP000582213"/>
    </source>
</evidence>
<dbReference type="KEGG" id="soh:D1869_04230"/>
<dbReference type="OrthoDB" id="384806at2157"/>
<feature type="transmembrane region" description="Helical" evidence="1">
    <location>
        <begin position="130"/>
        <end position="152"/>
    </location>
</feature>
<feature type="transmembrane region" description="Helical" evidence="1">
    <location>
        <begin position="260"/>
        <end position="281"/>
    </location>
</feature>
<feature type="transmembrane region" description="Helical" evidence="1">
    <location>
        <begin position="85"/>
        <end position="110"/>
    </location>
</feature>
<evidence type="ECO:0000256" key="1">
    <source>
        <dbReference type="SAM" id="Phobius"/>
    </source>
</evidence>
<evidence type="ECO:0000313" key="4">
    <source>
        <dbReference type="Proteomes" id="UP000427373"/>
    </source>
</evidence>
<keyword evidence="1" id="KW-1133">Transmembrane helix</keyword>
<evidence type="ECO:0000313" key="2">
    <source>
        <dbReference type="EMBL" id="MBB5255283.1"/>
    </source>
</evidence>
<keyword evidence="4" id="KW-1185">Reference proteome</keyword>
<dbReference type="EMBL" id="JACHFY010000063">
    <property type="protein sequence ID" value="MBB5255283.1"/>
    <property type="molecule type" value="Genomic_DNA"/>
</dbReference>
<feature type="transmembrane region" description="Helical" evidence="1">
    <location>
        <begin position="229"/>
        <end position="248"/>
    </location>
</feature>
<dbReference type="GeneID" id="42800425"/>
<dbReference type="RefSeq" id="WP_156014050.1">
    <property type="nucleotide sequence ID" value="NZ_CP045484.1"/>
</dbReference>
<dbReference type="EMBL" id="CP045484">
    <property type="protein sequence ID" value="QGR16495.1"/>
    <property type="molecule type" value="Genomic_DNA"/>
</dbReference>